<organism evidence="2 3">
    <name type="scientific">Singulisphaera acidiphila (strain ATCC BAA-1392 / DSM 18658 / VKM B-2454 / MOB10)</name>
    <dbReference type="NCBI Taxonomy" id="886293"/>
    <lineage>
        <taxon>Bacteria</taxon>
        <taxon>Pseudomonadati</taxon>
        <taxon>Planctomycetota</taxon>
        <taxon>Planctomycetia</taxon>
        <taxon>Isosphaerales</taxon>
        <taxon>Isosphaeraceae</taxon>
        <taxon>Singulisphaera</taxon>
    </lineage>
</organism>
<dbReference type="HOGENOM" id="CLU_3173222_0_0_0"/>
<sequence>MKSKSVVVAANEAQDNSVQDVAPDTEEHNADGICGVRRSRHGPGFPR</sequence>
<name>L0DLZ2_SINAD</name>
<proteinExistence type="predicted"/>
<evidence type="ECO:0000313" key="3">
    <source>
        <dbReference type="Proteomes" id="UP000010798"/>
    </source>
</evidence>
<accession>L0DLZ2</accession>
<evidence type="ECO:0000313" key="2">
    <source>
        <dbReference type="EMBL" id="AGA30384.1"/>
    </source>
</evidence>
<dbReference type="AlphaFoldDB" id="L0DLZ2"/>
<dbReference type="KEGG" id="saci:Sinac_6297"/>
<keyword evidence="3" id="KW-1185">Reference proteome</keyword>
<feature type="region of interest" description="Disordered" evidence="1">
    <location>
        <begin position="1"/>
        <end position="47"/>
    </location>
</feature>
<protein>
    <submittedName>
        <fullName evidence="2">Uncharacterized protein</fullName>
    </submittedName>
</protein>
<reference evidence="2 3" key="1">
    <citation type="submission" date="2012-02" db="EMBL/GenBank/DDBJ databases">
        <title>Complete sequence of chromosome of Singulisphaera acidiphila DSM 18658.</title>
        <authorList>
            <consortium name="US DOE Joint Genome Institute (JGI-PGF)"/>
            <person name="Lucas S."/>
            <person name="Copeland A."/>
            <person name="Lapidus A."/>
            <person name="Glavina del Rio T."/>
            <person name="Dalin E."/>
            <person name="Tice H."/>
            <person name="Bruce D."/>
            <person name="Goodwin L."/>
            <person name="Pitluck S."/>
            <person name="Peters L."/>
            <person name="Ovchinnikova G."/>
            <person name="Chertkov O."/>
            <person name="Kyrpides N."/>
            <person name="Mavromatis K."/>
            <person name="Ivanova N."/>
            <person name="Brettin T."/>
            <person name="Detter J.C."/>
            <person name="Han C."/>
            <person name="Larimer F."/>
            <person name="Land M."/>
            <person name="Hauser L."/>
            <person name="Markowitz V."/>
            <person name="Cheng J.-F."/>
            <person name="Hugenholtz P."/>
            <person name="Woyke T."/>
            <person name="Wu D."/>
            <person name="Tindall B."/>
            <person name="Pomrenke H."/>
            <person name="Brambilla E."/>
            <person name="Klenk H.-P."/>
            <person name="Eisen J.A."/>
        </authorList>
    </citation>
    <scope>NUCLEOTIDE SEQUENCE [LARGE SCALE GENOMIC DNA]</scope>
    <source>
        <strain evidence="3">ATCC BAA-1392 / DSM 18658 / VKM B-2454 / MOB10</strain>
    </source>
</reference>
<dbReference type="Proteomes" id="UP000010798">
    <property type="component" value="Chromosome"/>
</dbReference>
<dbReference type="EMBL" id="CP003364">
    <property type="protein sequence ID" value="AGA30384.1"/>
    <property type="molecule type" value="Genomic_DNA"/>
</dbReference>
<gene>
    <name evidence="2" type="ordered locus">Sinac_6297</name>
</gene>
<evidence type="ECO:0000256" key="1">
    <source>
        <dbReference type="SAM" id="MobiDB-lite"/>
    </source>
</evidence>